<evidence type="ECO:0000256" key="2">
    <source>
        <dbReference type="SAM" id="Phobius"/>
    </source>
</evidence>
<feature type="compositionally biased region" description="Pro residues" evidence="1">
    <location>
        <begin position="1"/>
        <end position="10"/>
    </location>
</feature>
<name>I4EQ59_MODI5</name>
<proteinExistence type="predicted"/>
<evidence type="ECO:0000313" key="4">
    <source>
        <dbReference type="Proteomes" id="UP000006461"/>
    </source>
</evidence>
<keyword evidence="2" id="KW-0812">Transmembrane</keyword>
<gene>
    <name evidence="3" type="ordered locus">MODMU_0050</name>
</gene>
<dbReference type="Proteomes" id="UP000006461">
    <property type="component" value="Chromosome"/>
</dbReference>
<keyword evidence="2" id="KW-0472">Membrane</keyword>
<dbReference type="OMA" id="ASAWCWG"/>
<feature type="transmembrane region" description="Helical" evidence="2">
    <location>
        <begin position="109"/>
        <end position="130"/>
    </location>
</feature>
<organism evidence="3 4">
    <name type="scientific">Modestobacter italicus (strain DSM 44449 / CECT 9708 / BC 501)</name>
    <dbReference type="NCBI Taxonomy" id="2732864"/>
    <lineage>
        <taxon>Bacteria</taxon>
        <taxon>Bacillati</taxon>
        <taxon>Actinomycetota</taxon>
        <taxon>Actinomycetes</taxon>
        <taxon>Geodermatophilales</taxon>
        <taxon>Geodermatophilaceae</taxon>
        <taxon>Modestobacter</taxon>
    </lineage>
</organism>
<dbReference type="KEGG" id="mmar:MODMU_0050"/>
<keyword evidence="4" id="KW-1185">Reference proteome</keyword>
<dbReference type="HOGENOM" id="CLU_1393975_0_0_11"/>
<sequence>MPPAEPPVPGPDRSGPRDGPVRLPRPGPPPRPPLTSTVPPPVPRTAPPAPAAVRASAWCWGVSLLAGVLALGAAAADLAGVRQRLEATGAAADPTATEELLRSGADTTVAGVLGALAALVVLTLGCLVLFLRHRAGWRGALAVLGLLTLAADALAQDLLTGGPELDRGAVLVQGGLVVLALVLLALPASRGWGRPDR</sequence>
<evidence type="ECO:0000313" key="3">
    <source>
        <dbReference type="EMBL" id="CCH85522.1"/>
    </source>
</evidence>
<keyword evidence="2" id="KW-1133">Transmembrane helix</keyword>
<dbReference type="EMBL" id="FO203431">
    <property type="protein sequence ID" value="CCH85522.1"/>
    <property type="molecule type" value="Genomic_DNA"/>
</dbReference>
<feature type="compositionally biased region" description="Pro residues" evidence="1">
    <location>
        <begin position="23"/>
        <end position="48"/>
    </location>
</feature>
<feature type="region of interest" description="Disordered" evidence="1">
    <location>
        <begin position="1"/>
        <end position="48"/>
    </location>
</feature>
<feature type="transmembrane region" description="Helical" evidence="2">
    <location>
        <begin position="168"/>
        <end position="188"/>
    </location>
</feature>
<feature type="transmembrane region" description="Helical" evidence="2">
    <location>
        <begin position="137"/>
        <end position="156"/>
    </location>
</feature>
<evidence type="ECO:0000256" key="1">
    <source>
        <dbReference type="SAM" id="MobiDB-lite"/>
    </source>
</evidence>
<dbReference type="AlphaFoldDB" id="I4EQ59"/>
<protein>
    <submittedName>
        <fullName evidence="3">Uncharacterized protein</fullName>
    </submittedName>
</protein>
<accession>I4EQ59</accession>
<reference evidence="3 4" key="1">
    <citation type="journal article" date="2012" name="J. Bacteriol.">
        <title>Genome Sequence of Radiation-Resistant Modestobacter marinus Strain BC501, a Representative Actinobacterium That Thrives on Calcareous Stone Surfaces.</title>
        <authorList>
            <person name="Normand P."/>
            <person name="Gury J."/>
            <person name="Pujic P."/>
            <person name="Chouaia B."/>
            <person name="Crotti E."/>
            <person name="Brusetti L."/>
            <person name="Daffonchio D."/>
            <person name="Vacherie B."/>
            <person name="Barbe V."/>
            <person name="Medigue C."/>
            <person name="Calteau A."/>
            <person name="Ghodhbane-Gtari F."/>
            <person name="Essoussi I."/>
            <person name="Nouioui I."/>
            <person name="Abbassi-Ghozzi I."/>
            <person name="Gtari M."/>
        </authorList>
    </citation>
    <scope>NUCLEOTIDE SEQUENCE [LARGE SCALE GENOMIC DNA]</scope>
    <source>
        <strain evidence="4">BC 501</strain>
    </source>
</reference>